<keyword evidence="2" id="KW-1133">Transmembrane helix</keyword>
<proteinExistence type="predicted"/>
<dbReference type="Proteomes" id="UP000726737">
    <property type="component" value="Unassembled WGS sequence"/>
</dbReference>
<keyword evidence="4" id="KW-1185">Reference proteome</keyword>
<name>A0A9P6PTI2_9FUNG</name>
<feature type="compositionally biased region" description="Low complexity" evidence="1">
    <location>
        <begin position="262"/>
        <end position="272"/>
    </location>
</feature>
<feature type="transmembrane region" description="Helical" evidence="2">
    <location>
        <begin position="56"/>
        <end position="77"/>
    </location>
</feature>
<dbReference type="OrthoDB" id="10554020at2759"/>
<feature type="region of interest" description="Disordered" evidence="1">
    <location>
        <begin position="1"/>
        <end position="22"/>
    </location>
</feature>
<keyword evidence="2" id="KW-0812">Transmembrane</keyword>
<dbReference type="EMBL" id="JAAAJA010000468">
    <property type="protein sequence ID" value="KAG0253285.1"/>
    <property type="molecule type" value="Genomic_DNA"/>
</dbReference>
<evidence type="ECO:0000313" key="4">
    <source>
        <dbReference type="Proteomes" id="UP000726737"/>
    </source>
</evidence>
<evidence type="ECO:0000256" key="2">
    <source>
        <dbReference type="SAM" id="Phobius"/>
    </source>
</evidence>
<evidence type="ECO:0000256" key="1">
    <source>
        <dbReference type="SAM" id="MobiDB-lite"/>
    </source>
</evidence>
<protein>
    <submittedName>
        <fullName evidence="3">Uncharacterized protein</fullName>
    </submittedName>
</protein>
<evidence type="ECO:0000313" key="3">
    <source>
        <dbReference type="EMBL" id="KAG0253285.1"/>
    </source>
</evidence>
<feature type="compositionally biased region" description="Polar residues" evidence="1">
    <location>
        <begin position="174"/>
        <end position="192"/>
    </location>
</feature>
<accession>A0A9P6PTI2</accession>
<feature type="compositionally biased region" description="Low complexity" evidence="1">
    <location>
        <begin position="225"/>
        <end position="241"/>
    </location>
</feature>
<feature type="region of interest" description="Disordered" evidence="1">
    <location>
        <begin position="174"/>
        <end position="296"/>
    </location>
</feature>
<keyword evidence="2" id="KW-0472">Membrane</keyword>
<reference evidence="3" key="1">
    <citation type="journal article" date="2020" name="Fungal Divers.">
        <title>Resolving the Mortierellaceae phylogeny through synthesis of multi-gene phylogenetics and phylogenomics.</title>
        <authorList>
            <person name="Vandepol N."/>
            <person name="Liber J."/>
            <person name="Desiro A."/>
            <person name="Na H."/>
            <person name="Kennedy M."/>
            <person name="Barry K."/>
            <person name="Grigoriev I.V."/>
            <person name="Miller A.N."/>
            <person name="O'Donnell K."/>
            <person name="Stajich J.E."/>
            <person name="Bonito G."/>
        </authorList>
    </citation>
    <scope>NUCLEOTIDE SEQUENCE</scope>
    <source>
        <strain evidence="3">KOD948</strain>
    </source>
</reference>
<feature type="compositionally biased region" description="Polar residues" evidence="1">
    <location>
        <begin position="281"/>
        <end position="296"/>
    </location>
</feature>
<gene>
    <name evidence="3" type="ORF">BG011_006446</name>
</gene>
<organism evidence="3 4">
    <name type="scientific">Mortierella polycephala</name>
    <dbReference type="NCBI Taxonomy" id="41804"/>
    <lineage>
        <taxon>Eukaryota</taxon>
        <taxon>Fungi</taxon>
        <taxon>Fungi incertae sedis</taxon>
        <taxon>Mucoromycota</taxon>
        <taxon>Mortierellomycotina</taxon>
        <taxon>Mortierellomycetes</taxon>
        <taxon>Mortierellales</taxon>
        <taxon>Mortierellaceae</taxon>
        <taxon>Mortierella</taxon>
    </lineage>
</organism>
<comment type="caution">
    <text evidence="3">The sequence shown here is derived from an EMBL/GenBank/DDBJ whole genome shotgun (WGS) entry which is preliminary data.</text>
</comment>
<dbReference type="AlphaFoldDB" id="A0A9P6PTI2"/>
<sequence length="296" mass="29514">MAKGGGGGGGGGGRGSSGGGSRGGGVGTGGIIAFPAPGYRGGSGSSSNNNSGSSKVLIIVFSCLGGITLILVALCVCHRIRSRRLQNKNNPVATLELGSNTAGAPGVYRPTDSNAKPSMELPLYTAPGAHVESSTPVTYPLIGSTTVPVATANAPSTIAYPDISAVVSQPPAYSQLANQSDGSSTTAPSPLDSSIFPPMPQSPFDASTPNIYPPMPQGPADTSYSPMPQAPSDSASASNPSSYPPMPQGPVDTSYPPMPQAPSDSASTSNPSSYPPMPQGPSASTTNPTSYPLMSQ</sequence>